<feature type="transmembrane region" description="Helical" evidence="6">
    <location>
        <begin position="156"/>
        <end position="175"/>
    </location>
</feature>
<keyword evidence="7" id="KW-1185">Reference proteome</keyword>
<organism evidence="7 8">
    <name type="scientific">Ascaris lumbricoides</name>
    <name type="common">Giant roundworm</name>
    <dbReference type="NCBI Taxonomy" id="6252"/>
    <lineage>
        <taxon>Eukaryota</taxon>
        <taxon>Metazoa</taxon>
        <taxon>Ecdysozoa</taxon>
        <taxon>Nematoda</taxon>
        <taxon>Chromadorea</taxon>
        <taxon>Rhabditida</taxon>
        <taxon>Spirurina</taxon>
        <taxon>Ascaridomorpha</taxon>
        <taxon>Ascaridoidea</taxon>
        <taxon>Ascarididae</taxon>
        <taxon>Ascaris</taxon>
    </lineage>
</organism>
<name>A0A0M3I360_ASCLU</name>
<feature type="transmembrane region" description="Helical" evidence="6">
    <location>
        <begin position="181"/>
        <end position="204"/>
    </location>
</feature>
<comment type="subcellular location">
    <subcellularLocation>
        <location evidence="1">Membrane</location>
        <topology evidence="1">Multi-pass membrane protein</topology>
    </subcellularLocation>
</comment>
<dbReference type="PANTHER" id="PTHR21389:SF0">
    <property type="entry name" value="ETOPOSIDE-INDUCED PROTEIN 2.4 HOMOLOG"/>
    <property type="match status" value="1"/>
</dbReference>
<evidence type="ECO:0000256" key="2">
    <source>
        <dbReference type="ARBA" id="ARBA00022692"/>
    </source>
</evidence>
<protein>
    <submittedName>
        <fullName evidence="8">Transmembrane protein</fullName>
    </submittedName>
</protein>
<proteinExistence type="predicted"/>
<dbReference type="GO" id="GO:0016020">
    <property type="term" value="C:membrane"/>
    <property type="evidence" value="ECO:0007669"/>
    <property type="project" value="UniProtKB-SubCell"/>
</dbReference>
<keyword evidence="4 6" id="KW-0472">Membrane</keyword>
<evidence type="ECO:0000256" key="5">
    <source>
        <dbReference type="SAM" id="MobiDB-lite"/>
    </source>
</evidence>
<evidence type="ECO:0000313" key="7">
    <source>
        <dbReference type="Proteomes" id="UP000036681"/>
    </source>
</evidence>
<evidence type="ECO:0000256" key="4">
    <source>
        <dbReference type="ARBA" id="ARBA00023136"/>
    </source>
</evidence>
<evidence type="ECO:0000256" key="6">
    <source>
        <dbReference type="SAM" id="Phobius"/>
    </source>
</evidence>
<feature type="transmembrane region" description="Helical" evidence="6">
    <location>
        <begin position="110"/>
        <end position="135"/>
    </location>
</feature>
<feature type="region of interest" description="Disordered" evidence="5">
    <location>
        <begin position="365"/>
        <end position="391"/>
    </location>
</feature>
<dbReference type="AlphaFoldDB" id="A0A0M3I360"/>
<evidence type="ECO:0000313" key="8">
    <source>
        <dbReference type="WBParaSite" id="ALUE_0001103801-mRNA-1"/>
    </source>
</evidence>
<dbReference type="GO" id="GO:0016236">
    <property type="term" value="P:macroautophagy"/>
    <property type="evidence" value="ECO:0007669"/>
    <property type="project" value="TreeGrafter"/>
</dbReference>
<feature type="compositionally biased region" description="Basic and acidic residues" evidence="5">
    <location>
        <begin position="21"/>
        <end position="33"/>
    </location>
</feature>
<sequence length="391" mass="43494">MIKPNLQVLHKLDTTPSDASTKSDDASSRRSESRVTTVLKQRRLANANAAPKASAEELEPQKPTAVKRVLQCMGLNVACVIALQFILLPIMRLIAYLSPFSLPQNWTAEFVSSAVGIISILPFFVITRLVNALWFSDIANASLKYRGLQSAVPISFSRAAADFVVAILVEVVFLLQSLMMVYLPIPLIAPLITFFHLSLLHALYSHSAVSVRKLRFGIVVKSNKIGAEEDSTERCCVGVIGLQRFEYFWMSQGFELKSRLAKIERCWPYFMGFGTPLTLVTMMSNNFIVNGCLFGMFFPFFIISSYLADVKVRCEDCTSVPSVHIFWPSLIVTNRISAYISELASVKSKHINVPQKRASSAHAYMPSSYSHHPRSSIKSALDGRSRPSSGR</sequence>
<evidence type="ECO:0000256" key="1">
    <source>
        <dbReference type="ARBA" id="ARBA00004141"/>
    </source>
</evidence>
<dbReference type="WBParaSite" id="ALUE_0001103801-mRNA-1">
    <property type="protein sequence ID" value="ALUE_0001103801-mRNA-1"/>
    <property type="gene ID" value="ALUE_0001103801"/>
</dbReference>
<feature type="region of interest" description="Disordered" evidence="5">
    <location>
        <begin position="13"/>
        <end position="36"/>
    </location>
</feature>
<keyword evidence="2 6" id="KW-0812">Transmembrane</keyword>
<evidence type="ECO:0000256" key="3">
    <source>
        <dbReference type="ARBA" id="ARBA00022989"/>
    </source>
</evidence>
<reference evidence="8" key="1">
    <citation type="submission" date="2017-02" db="UniProtKB">
        <authorList>
            <consortium name="WormBaseParasite"/>
        </authorList>
    </citation>
    <scope>IDENTIFICATION</scope>
</reference>
<dbReference type="GO" id="GO:0005783">
    <property type="term" value="C:endoplasmic reticulum"/>
    <property type="evidence" value="ECO:0007669"/>
    <property type="project" value="TreeGrafter"/>
</dbReference>
<dbReference type="Proteomes" id="UP000036681">
    <property type="component" value="Unplaced"/>
</dbReference>
<dbReference type="PANTHER" id="PTHR21389">
    <property type="entry name" value="P53 INDUCED PROTEIN"/>
    <property type="match status" value="1"/>
</dbReference>
<keyword evidence="3 6" id="KW-1133">Transmembrane helix</keyword>
<feature type="transmembrane region" description="Helical" evidence="6">
    <location>
        <begin position="77"/>
        <end position="98"/>
    </location>
</feature>
<accession>A0A0M3I360</accession>
<feature type="transmembrane region" description="Helical" evidence="6">
    <location>
        <begin position="287"/>
        <end position="308"/>
    </location>
</feature>